<dbReference type="GO" id="GO:0046872">
    <property type="term" value="F:metal ion binding"/>
    <property type="evidence" value="ECO:0007669"/>
    <property type="project" value="UniProtKB-KW"/>
</dbReference>
<dbReference type="Proteomes" id="UP000664277">
    <property type="component" value="Unassembled WGS sequence"/>
</dbReference>
<evidence type="ECO:0000256" key="6">
    <source>
        <dbReference type="HAMAP-Rule" id="MF_00323"/>
    </source>
</evidence>
<keyword evidence="4 6" id="KW-0627">Porphyrin biosynthesis</keyword>
<sequence length="336" mass="37183">MTGKYDALLFLSFGGPEGMDDVMPFLANVLRGKNVPEARMKEVAHHYELFGGVSPINAQNRRLIAALETELKEHGIDLPVYFGNRNWHPMLADTLKEMAQAGVKKALCFVTSAYASYSGCRQYLEDIEKASKDSQTNIEIDKLPVFFNHPLFVEANVDCIERALESQPDNPETVQIAFTAHSIPMSMSSGCAYKEQLEATCKMTIAGLEKKGLKPAGWSLVFQSRSGPPSQPWLEPDICDHLSSLAENGCQSVLVHPIGFVSDHMEIIYDLDTEASAKAKELGMNFVRSLSSGNSELFKRLMGKLVIDQIELVDKDPALVYKCPADCCNYTPVRPV</sequence>
<keyword evidence="6" id="KW-0479">Metal-binding</keyword>
<accession>A0A8J7P8P9</accession>
<feature type="binding site" evidence="6">
    <location>
        <position position="181"/>
    </location>
    <ligand>
        <name>Fe(2+)</name>
        <dbReference type="ChEBI" id="CHEBI:29033"/>
    </ligand>
</feature>
<dbReference type="InterPro" id="IPR001015">
    <property type="entry name" value="Ferrochelatase"/>
</dbReference>
<evidence type="ECO:0000256" key="4">
    <source>
        <dbReference type="ARBA" id="ARBA00023244"/>
    </source>
</evidence>
<comment type="catalytic activity">
    <reaction evidence="6">
        <text>heme b + 2 H(+) = protoporphyrin IX + Fe(2+)</text>
        <dbReference type="Rhea" id="RHEA:22584"/>
        <dbReference type="ChEBI" id="CHEBI:15378"/>
        <dbReference type="ChEBI" id="CHEBI:29033"/>
        <dbReference type="ChEBI" id="CHEBI:57306"/>
        <dbReference type="ChEBI" id="CHEBI:60344"/>
        <dbReference type="EC" id="4.98.1.1"/>
    </reaction>
</comment>
<keyword evidence="1 6" id="KW-0408">Iron</keyword>
<keyword evidence="6" id="KW-0963">Cytoplasm</keyword>
<dbReference type="Gene3D" id="3.40.50.1400">
    <property type="match status" value="2"/>
</dbReference>
<comment type="catalytic activity">
    <reaction evidence="5">
        <text>Fe-coproporphyrin III + 2 H(+) = coproporphyrin III + Fe(2+)</text>
        <dbReference type="Rhea" id="RHEA:49572"/>
        <dbReference type="ChEBI" id="CHEBI:15378"/>
        <dbReference type="ChEBI" id="CHEBI:29033"/>
        <dbReference type="ChEBI" id="CHEBI:68438"/>
        <dbReference type="ChEBI" id="CHEBI:131725"/>
        <dbReference type="EC" id="4.99.1.9"/>
    </reaction>
    <physiologicalReaction direction="right-to-left" evidence="5">
        <dbReference type="Rhea" id="RHEA:49574"/>
    </physiologicalReaction>
</comment>
<dbReference type="NCBIfam" id="TIGR00109">
    <property type="entry name" value="hemH"/>
    <property type="match status" value="1"/>
</dbReference>
<comment type="caution">
    <text evidence="8">The sequence shown here is derived from an EMBL/GenBank/DDBJ whole genome shotgun (WGS) entry which is preliminary data.</text>
</comment>
<protein>
    <recommendedName>
        <fullName evidence="6">Ferrochelatase</fullName>
        <ecNumber evidence="6">4.98.1.1</ecNumber>
    </recommendedName>
    <alternativeName>
        <fullName evidence="6">Heme synthase</fullName>
    </alternativeName>
    <alternativeName>
        <fullName evidence="6">Protoheme ferro-lyase</fullName>
    </alternativeName>
</protein>
<organism evidence="8 9">
    <name type="scientific">Candidatus Obscuribacter phosphatis</name>
    <dbReference type="NCBI Taxonomy" id="1906157"/>
    <lineage>
        <taxon>Bacteria</taxon>
        <taxon>Bacillati</taxon>
        <taxon>Candidatus Melainabacteria</taxon>
        <taxon>Candidatus Obscuribacterales</taxon>
        <taxon>Candidatus Obscuribacteraceae</taxon>
        <taxon>Candidatus Obscuribacter</taxon>
    </lineage>
</organism>
<dbReference type="SUPFAM" id="SSF53800">
    <property type="entry name" value="Chelatase"/>
    <property type="match status" value="1"/>
</dbReference>
<dbReference type="HAMAP" id="MF_00323">
    <property type="entry name" value="Ferrochelatase"/>
    <property type="match status" value="1"/>
</dbReference>
<dbReference type="NCBIfam" id="NF000689">
    <property type="entry name" value="PRK00035.2-1"/>
    <property type="match status" value="1"/>
</dbReference>
<dbReference type="AlphaFoldDB" id="A0A8J7P8P9"/>
<dbReference type="EC" id="4.98.1.1" evidence="6"/>
<comment type="pathway">
    <text evidence="6">Porphyrin-containing compound metabolism; protoheme biosynthesis; protoheme from protoporphyrin-IX: step 1/1.</text>
</comment>
<reference evidence="8" key="1">
    <citation type="submission" date="2021-02" db="EMBL/GenBank/DDBJ databases">
        <title>Genome-Resolved Metagenomics of a Microbial Community Performing Photosynthetic Biological Nutrient Removal.</title>
        <authorList>
            <person name="Mcdaniel E.A."/>
        </authorList>
    </citation>
    <scope>NUCLEOTIDE SEQUENCE</scope>
    <source>
        <strain evidence="8">UWPOB_OBS1</strain>
    </source>
</reference>
<comment type="function">
    <text evidence="6">Catalyzes the ferrous insertion into protoporphyrin IX.</text>
</comment>
<evidence type="ECO:0000256" key="5">
    <source>
        <dbReference type="ARBA" id="ARBA00024536"/>
    </source>
</evidence>
<evidence type="ECO:0000313" key="8">
    <source>
        <dbReference type="EMBL" id="MBN8662114.1"/>
    </source>
</evidence>
<evidence type="ECO:0000313" key="9">
    <source>
        <dbReference type="Proteomes" id="UP000664277"/>
    </source>
</evidence>
<proteinExistence type="inferred from homology"/>
<dbReference type="UniPathway" id="UPA00252">
    <property type="reaction ID" value="UER00325"/>
</dbReference>
<dbReference type="Pfam" id="PF00762">
    <property type="entry name" value="Ferrochelatase"/>
    <property type="match status" value="1"/>
</dbReference>
<dbReference type="CDD" id="cd03411">
    <property type="entry name" value="Ferrochelatase_N"/>
    <property type="match status" value="1"/>
</dbReference>
<dbReference type="InterPro" id="IPR033659">
    <property type="entry name" value="Ferrochelatase_N"/>
</dbReference>
<dbReference type="CDD" id="cd00419">
    <property type="entry name" value="Ferrochelatase_C"/>
    <property type="match status" value="1"/>
</dbReference>
<name>A0A8J7P8P9_9BACT</name>
<dbReference type="GO" id="GO:0005737">
    <property type="term" value="C:cytoplasm"/>
    <property type="evidence" value="ECO:0007669"/>
    <property type="project" value="UniProtKB-SubCell"/>
</dbReference>
<evidence type="ECO:0000256" key="7">
    <source>
        <dbReference type="RuleBase" id="RU004185"/>
    </source>
</evidence>
<evidence type="ECO:0000256" key="3">
    <source>
        <dbReference type="ARBA" id="ARBA00023239"/>
    </source>
</evidence>
<comment type="similarity">
    <text evidence="6 7">Belongs to the ferrochelatase family.</text>
</comment>
<dbReference type="InterPro" id="IPR033644">
    <property type="entry name" value="Ferrochelatase_C"/>
</dbReference>
<evidence type="ECO:0000256" key="2">
    <source>
        <dbReference type="ARBA" id="ARBA00023133"/>
    </source>
</evidence>
<dbReference type="GO" id="GO:0006783">
    <property type="term" value="P:heme biosynthetic process"/>
    <property type="evidence" value="ECO:0007669"/>
    <property type="project" value="UniProtKB-UniRule"/>
</dbReference>
<comment type="subcellular location">
    <subcellularLocation>
        <location evidence="6">Cytoplasm</location>
    </subcellularLocation>
</comment>
<dbReference type="PANTHER" id="PTHR11108:SF1">
    <property type="entry name" value="FERROCHELATASE, MITOCHONDRIAL"/>
    <property type="match status" value="1"/>
</dbReference>
<dbReference type="GO" id="GO:0004325">
    <property type="term" value="F:ferrochelatase activity"/>
    <property type="evidence" value="ECO:0007669"/>
    <property type="project" value="UniProtKB-UniRule"/>
</dbReference>
<keyword evidence="2 6" id="KW-0350">Heme biosynthesis</keyword>
<evidence type="ECO:0000256" key="1">
    <source>
        <dbReference type="ARBA" id="ARBA00023004"/>
    </source>
</evidence>
<dbReference type="EMBL" id="JAFLCK010000031">
    <property type="protein sequence ID" value="MBN8662114.1"/>
    <property type="molecule type" value="Genomic_DNA"/>
</dbReference>
<dbReference type="PANTHER" id="PTHR11108">
    <property type="entry name" value="FERROCHELATASE"/>
    <property type="match status" value="1"/>
</dbReference>
<keyword evidence="3 6" id="KW-0456">Lyase</keyword>
<feature type="binding site" evidence="6">
    <location>
        <position position="266"/>
    </location>
    <ligand>
        <name>Fe(2+)</name>
        <dbReference type="ChEBI" id="CHEBI:29033"/>
    </ligand>
</feature>
<gene>
    <name evidence="6" type="primary">hemH</name>
    <name evidence="8" type="ORF">J0M35_17230</name>
</gene>